<feature type="region of interest" description="Disordered" evidence="1">
    <location>
        <begin position="463"/>
        <end position="503"/>
    </location>
</feature>
<sequence length="503" mass="55134">MSVIATVAALRASTSEYAERLTTVRHEHVDDTPFVLIPLTLAGEACAPLAALAGTHPDHPVLLTVRRPHDRTERFGFVESLADLLLPYFEECRTAPKEPYTVGRGKDKEERERPLRAPQLLVPNSGGITYVRLLGRLTRLRATDGPHAVSPSVPLLGKWLTWFADRAEFPDSALLQAMTRSLSAHWATGQSPTENANLASLLGWIDPPAGRTGAETAREREDPAAWPPAGPATDPVFDRTLDELITKYDGATGERARDAAARTIDRELHAQMLPTWQLMWRGVRLLRELPAGDHVAGRRAYDRRLFGEYATYLDDDGRPQARRDHAVGAARRLARMEEAQERYDAERAYDDPLVMAEYELTGEAFTGVVTAREEERTIPGARPGSPLWRPTITVHCEIPVSMAAGTAVKSPARPGQKAEILDVAPDGAGSAVLIQLNGGFGNKRKPPAPEGAMADLGETITFTSIDPKNMPSSLPAEEDTPWTHGGPPQPYEPTDEDAEEVWE</sequence>
<comment type="caution">
    <text evidence="2">The sequence shown here is derived from an EMBL/GenBank/DDBJ whole genome shotgun (WGS) entry which is preliminary data.</text>
</comment>
<accession>A0A401QS04</accession>
<evidence type="ECO:0000256" key="1">
    <source>
        <dbReference type="SAM" id="MobiDB-lite"/>
    </source>
</evidence>
<feature type="compositionally biased region" description="Acidic residues" evidence="1">
    <location>
        <begin position="493"/>
        <end position="503"/>
    </location>
</feature>
<protein>
    <submittedName>
        <fullName evidence="2">Uncharacterized protein</fullName>
    </submittedName>
</protein>
<proteinExistence type="predicted"/>
<evidence type="ECO:0000313" key="3">
    <source>
        <dbReference type="Proteomes" id="UP000288351"/>
    </source>
</evidence>
<dbReference type="AlphaFoldDB" id="A0A401QS04"/>
<gene>
    <name evidence="2" type="ORF">SALB_00850</name>
</gene>
<dbReference type="Proteomes" id="UP000288351">
    <property type="component" value="Unassembled WGS sequence"/>
</dbReference>
<reference evidence="2 3" key="1">
    <citation type="journal article" date="2019" name="Microbiol. Resour. Announc.">
        <title>Draft Genome Sequence of the Most Traditional epsilon-Poly-l-Lysine Producer, Streptomyces albulus NBRC14147.</title>
        <authorList>
            <person name="Yamanaka K."/>
            <person name="Hamano Y."/>
        </authorList>
    </citation>
    <scope>NUCLEOTIDE SEQUENCE [LARGE SCALE GENOMIC DNA]</scope>
    <source>
        <strain evidence="2 3">NBRC 14147</strain>
    </source>
</reference>
<feature type="compositionally biased region" description="Polar residues" evidence="1">
    <location>
        <begin position="463"/>
        <end position="472"/>
    </location>
</feature>
<dbReference type="RefSeq" id="WP_016573762.1">
    <property type="nucleotide sequence ID" value="NZ_BHXC01000006.1"/>
</dbReference>
<feature type="region of interest" description="Disordered" evidence="1">
    <location>
        <begin position="209"/>
        <end position="233"/>
    </location>
</feature>
<evidence type="ECO:0000313" key="2">
    <source>
        <dbReference type="EMBL" id="GCB88181.1"/>
    </source>
</evidence>
<organism evidence="2 3">
    <name type="scientific">Streptomyces noursei</name>
    <name type="common">Streptomyces albulus</name>
    <dbReference type="NCBI Taxonomy" id="1971"/>
    <lineage>
        <taxon>Bacteria</taxon>
        <taxon>Bacillati</taxon>
        <taxon>Actinomycetota</taxon>
        <taxon>Actinomycetes</taxon>
        <taxon>Kitasatosporales</taxon>
        <taxon>Streptomycetaceae</taxon>
        <taxon>Streptomyces</taxon>
    </lineage>
</organism>
<dbReference type="EMBL" id="BHXC01000006">
    <property type="protein sequence ID" value="GCB88181.1"/>
    <property type="molecule type" value="Genomic_DNA"/>
</dbReference>
<name>A0A401QS04_STRNR</name>